<feature type="transmembrane region" description="Helical" evidence="1">
    <location>
        <begin position="161"/>
        <end position="187"/>
    </location>
</feature>
<keyword evidence="1" id="KW-1133">Transmembrane helix</keyword>
<dbReference type="EMBL" id="MFKV01000016">
    <property type="protein sequence ID" value="OGG50252.1"/>
    <property type="molecule type" value="Genomic_DNA"/>
</dbReference>
<name>A0A1F6CN08_9BACT</name>
<feature type="transmembrane region" description="Helical" evidence="1">
    <location>
        <begin position="199"/>
        <end position="220"/>
    </location>
</feature>
<accession>A0A1F6CN08</accession>
<dbReference type="AlphaFoldDB" id="A0A1F6CN08"/>
<feature type="transmembrane region" description="Helical" evidence="1">
    <location>
        <begin position="23"/>
        <end position="45"/>
    </location>
</feature>
<comment type="caution">
    <text evidence="2">The sequence shown here is derived from an EMBL/GenBank/DDBJ whole genome shotgun (WGS) entry which is preliminary data.</text>
</comment>
<feature type="transmembrane region" description="Helical" evidence="1">
    <location>
        <begin position="109"/>
        <end position="140"/>
    </location>
</feature>
<evidence type="ECO:0000313" key="3">
    <source>
        <dbReference type="Proteomes" id="UP000178370"/>
    </source>
</evidence>
<protein>
    <recommendedName>
        <fullName evidence="4">Glycerophosphoryl diester phosphodiesterase membrane domain-containing protein</fullName>
    </recommendedName>
</protein>
<proteinExistence type="predicted"/>
<evidence type="ECO:0000256" key="1">
    <source>
        <dbReference type="SAM" id="Phobius"/>
    </source>
</evidence>
<dbReference type="STRING" id="1798482.A2763_04725"/>
<organism evidence="2 3">
    <name type="scientific">Candidatus Kaiserbacteria bacterium RIFCSPHIGHO2_01_FULL_54_36</name>
    <dbReference type="NCBI Taxonomy" id="1798482"/>
    <lineage>
        <taxon>Bacteria</taxon>
        <taxon>Candidatus Kaiseribacteriota</taxon>
    </lineage>
</organism>
<reference evidence="2 3" key="1">
    <citation type="journal article" date="2016" name="Nat. Commun.">
        <title>Thousands of microbial genomes shed light on interconnected biogeochemical processes in an aquifer system.</title>
        <authorList>
            <person name="Anantharaman K."/>
            <person name="Brown C.T."/>
            <person name="Hug L.A."/>
            <person name="Sharon I."/>
            <person name="Castelle C.J."/>
            <person name="Probst A.J."/>
            <person name="Thomas B.C."/>
            <person name="Singh A."/>
            <person name="Wilkins M.J."/>
            <person name="Karaoz U."/>
            <person name="Brodie E.L."/>
            <person name="Williams K.H."/>
            <person name="Hubbard S.S."/>
            <person name="Banfield J.F."/>
        </authorList>
    </citation>
    <scope>NUCLEOTIDE SEQUENCE [LARGE SCALE GENOMIC DNA]</scope>
</reference>
<keyword evidence="1" id="KW-0812">Transmembrane</keyword>
<evidence type="ECO:0000313" key="2">
    <source>
        <dbReference type="EMBL" id="OGG50252.1"/>
    </source>
</evidence>
<gene>
    <name evidence="2" type="ORF">A2763_04725</name>
</gene>
<keyword evidence="1" id="KW-0472">Membrane</keyword>
<dbReference type="Proteomes" id="UP000178370">
    <property type="component" value="Unassembled WGS sequence"/>
</dbReference>
<sequence>MNTFYVGKAVRVGWETCKAQPTAFLIAAIALTVLTAASDALQWLAFEGGIGGPFSPAGIAAAIAGLAVSIVASYWMALFTLQAHDEPSALSISAILRWDSLVPYTLGGILYIGGILIGAVFLIVPGIIFATVYIFAYLFIIDKRLGVIASFKESARITKGARWRIFGLLAATAGIILGGSALSGLVAGIVGQLLSLEPIAYYVALVIPTLAMLILSVSFVHAYRMLVGTKISDASA</sequence>
<evidence type="ECO:0008006" key="4">
    <source>
        <dbReference type="Google" id="ProtNLM"/>
    </source>
</evidence>
<feature type="transmembrane region" description="Helical" evidence="1">
    <location>
        <begin position="57"/>
        <end position="77"/>
    </location>
</feature>